<reference evidence="3" key="2">
    <citation type="submission" date="2016-07" db="EMBL/GenBank/DDBJ databases">
        <authorList>
            <person name="Wan K."/>
            <person name="Booth B."/>
            <person name="Spirohn K."/>
            <person name="Hao T."/>
            <person name="Hu Y."/>
            <person name="Calderwood M."/>
            <person name="Hill D."/>
            <person name="Mohr S."/>
            <person name="Vidal M."/>
            <person name="Celniker S."/>
            <person name="Perrimon N."/>
        </authorList>
    </citation>
    <scope>NUCLEOTIDE SEQUENCE</scope>
    <source>
        <strain evidence="3">10N.222.48.A2</strain>
    </source>
</reference>
<sequence>MKSNPVSILNGKISGLRYGPLSKLEVTHELGRFVEVMSKCNQRSDLNIASFLHWIKPAVIHRQYKFLKLPSDVEFTGYVIWAWVDELTLSNYMTRPRFSLKPMNWNEGSNLIVVDWFVEKNKISQLKELYKFFLSSTNLTLGEVNICIRDTQGNIIKTNKRSLYGY</sequence>
<name>A0A2N7NGI7_9VIBR</name>
<evidence type="ECO:0000313" key="4">
    <source>
        <dbReference type="EMBL" id="TKG29324.1"/>
    </source>
</evidence>
<dbReference type="GO" id="GO:0009404">
    <property type="term" value="P:toxin metabolic process"/>
    <property type="evidence" value="ECO:0007669"/>
    <property type="project" value="UniProtKB-UniRule"/>
</dbReference>
<comment type="caution">
    <text evidence="3">The sequence shown here is derived from an EMBL/GenBank/DDBJ whole genome shotgun (WGS) entry which is preliminary data.</text>
</comment>
<evidence type="ECO:0000256" key="1">
    <source>
        <dbReference type="ARBA" id="ARBA00005686"/>
    </source>
</evidence>
<dbReference type="Pfam" id="PF02794">
    <property type="entry name" value="HlyC"/>
    <property type="match status" value="1"/>
</dbReference>
<dbReference type="EMBL" id="SYVV01000035">
    <property type="protein sequence ID" value="TKG29324.1"/>
    <property type="molecule type" value="Genomic_DNA"/>
</dbReference>
<gene>
    <name evidence="3" type="ORF">BCS92_16630</name>
    <name evidence="4" type="ORF">FC057_19520</name>
</gene>
<protein>
    <recommendedName>
        <fullName evidence="2">RTX toxin-activating lysine-acyltransferase</fullName>
        <ecNumber evidence="2">2.3.1.-</ecNumber>
    </recommendedName>
</protein>
<proteinExistence type="inferred from homology"/>
<keyword evidence="2" id="KW-0012">Acyltransferase</keyword>
<evidence type="ECO:0000256" key="2">
    <source>
        <dbReference type="RuleBase" id="RU368102"/>
    </source>
</evidence>
<reference evidence="4 6" key="4">
    <citation type="submission" date="2019-04" db="EMBL/GenBank/DDBJ databases">
        <title>A reverse ecology approach based on a biological definition of microbial populations.</title>
        <authorList>
            <person name="Arevalo P."/>
            <person name="Vaninsberghe D."/>
            <person name="Elsherbini J."/>
            <person name="Gore J."/>
            <person name="Polz M."/>
        </authorList>
    </citation>
    <scope>NUCLEOTIDE SEQUENCE [LARGE SCALE GENOMIC DNA]</scope>
    <source>
        <strain evidence="4 6">10N.222.45.A8</strain>
    </source>
</reference>
<dbReference type="Proteomes" id="UP000235579">
    <property type="component" value="Unassembled WGS sequence"/>
</dbReference>
<evidence type="ECO:0000313" key="6">
    <source>
        <dbReference type="Proteomes" id="UP000308018"/>
    </source>
</evidence>
<dbReference type="Proteomes" id="UP000308018">
    <property type="component" value="Unassembled WGS sequence"/>
</dbReference>
<comment type="subcellular location">
    <subcellularLocation>
        <location evidence="2">Cytoplasm</location>
    </subcellularLocation>
</comment>
<comment type="similarity">
    <text evidence="1 2">Belongs to the RTX toxin acyltransferase family.</text>
</comment>
<organism evidence="3 5">
    <name type="scientific">Vibrio tasmaniensis</name>
    <dbReference type="NCBI Taxonomy" id="212663"/>
    <lineage>
        <taxon>Bacteria</taxon>
        <taxon>Pseudomonadati</taxon>
        <taxon>Pseudomonadota</taxon>
        <taxon>Gammaproteobacteria</taxon>
        <taxon>Vibrionales</taxon>
        <taxon>Vibrionaceae</taxon>
        <taxon>Vibrio</taxon>
    </lineage>
</organism>
<comment type="function">
    <text evidence="2">Involved in fatty acylation of protoxin at internal lysine residues, thereby converting it to the active toxin.</text>
</comment>
<dbReference type="GO" id="GO:0031640">
    <property type="term" value="P:killing of cells of another organism"/>
    <property type="evidence" value="ECO:0007669"/>
    <property type="project" value="UniProtKB-KW"/>
</dbReference>
<dbReference type="RefSeq" id="WP_017098612.1">
    <property type="nucleotide sequence ID" value="NZ_MDBP01000043.1"/>
</dbReference>
<dbReference type="GO" id="GO:0016746">
    <property type="term" value="F:acyltransferase activity"/>
    <property type="evidence" value="ECO:0007669"/>
    <property type="project" value="UniProtKB-UniRule"/>
</dbReference>
<keyword evidence="2" id="KW-0808">Transferase</keyword>
<evidence type="ECO:0000313" key="5">
    <source>
        <dbReference type="Proteomes" id="UP000235579"/>
    </source>
</evidence>
<evidence type="ECO:0000313" key="3">
    <source>
        <dbReference type="EMBL" id="PMP13569.1"/>
    </source>
</evidence>
<reference evidence="5" key="1">
    <citation type="submission" date="2016-07" db="EMBL/GenBank/DDBJ databases">
        <title>Nontailed viruses are major unrecognized killers of bacteria in the ocean.</title>
        <authorList>
            <person name="Kauffman K."/>
            <person name="Hussain F."/>
            <person name="Yang J."/>
            <person name="Arevalo P."/>
            <person name="Brown J."/>
            <person name="Cutler M."/>
            <person name="Kelly L."/>
            <person name="Polz M.F."/>
        </authorList>
    </citation>
    <scope>NUCLEOTIDE SEQUENCE [LARGE SCALE GENOMIC DNA]</scope>
    <source>
        <strain evidence="5">10N.222.48.A2</strain>
    </source>
</reference>
<accession>A0A2N7NGI7</accession>
<dbReference type="EMBL" id="MDBP01000043">
    <property type="protein sequence ID" value="PMP13569.1"/>
    <property type="molecule type" value="Genomic_DNA"/>
</dbReference>
<dbReference type="AlphaFoldDB" id="A0A2N7NGI7"/>
<keyword evidence="2" id="KW-0204">Cytolysis</keyword>
<keyword evidence="2" id="KW-0963">Cytoplasm</keyword>
<dbReference type="GO" id="GO:0005737">
    <property type="term" value="C:cytoplasm"/>
    <property type="evidence" value="ECO:0007669"/>
    <property type="project" value="UniProtKB-SubCell"/>
</dbReference>
<dbReference type="EC" id="2.3.1.-" evidence="2"/>
<dbReference type="InterPro" id="IPR003996">
    <property type="entry name" value="RTX_toxin-activating_protC_bac"/>
</dbReference>
<reference evidence="3" key="3">
    <citation type="journal article" date="2018" name="Nature">
        <title>A major lineage of non-tailed dsDNA viruses as unrecognized killers of marine bacteria.</title>
        <authorList>
            <person name="Kauffman K.M."/>
            <person name="Hussain F.A."/>
            <person name="Yang J."/>
            <person name="Arevalo P."/>
            <person name="Brown J.M."/>
            <person name="Chang W.K."/>
            <person name="VanInsberghe D."/>
            <person name="Elsherbini J."/>
            <person name="Sharma R.S."/>
            <person name="Cutler M.B."/>
            <person name="Kelly L."/>
            <person name="Polz M.F."/>
        </authorList>
    </citation>
    <scope>NUCLEOTIDE SEQUENCE</scope>
    <source>
        <strain evidence="3">10N.222.48.A2</strain>
    </source>
</reference>